<dbReference type="Proteomes" id="UP000007382">
    <property type="component" value="Chromosome"/>
</dbReference>
<dbReference type="EMBL" id="AP012342">
    <property type="protein sequence ID" value="BAM06029.1"/>
    <property type="molecule type" value="Genomic_DNA"/>
</dbReference>
<keyword evidence="1" id="KW-0472">Membrane</keyword>
<evidence type="ECO:0000313" key="3">
    <source>
        <dbReference type="Proteomes" id="UP000007382"/>
    </source>
</evidence>
<gene>
    <name evidence="2" type="ordered locus">LFE_0307</name>
</gene>
<dbReference type="KEGG" id="lfc:LFE_0307"/>
<keyword evidence="1" id="KW-0812">Transmembrane</keyword>
<feature type="transmembrane region" description="Helical" evidence="1">
    <location>
        <begin position="12"/>
        <end position="33"/>
    </location>
</feature>
<dbReference type="PATRIC" id="fig|1162668.3.peg.352"/>
<evidence type="ECO:0000256" key="1">
    <source>
        <dbReference type="SAM" id="Phobius"/>
    </source>
</evidence>
<evidence type="ECO:0008006" key="4">
    <source>
        <dbReference type="Google" id="ProtNLM"/>
    </source>
</evidence>
<keyword evidence="3" id="KW-1185">Reference proteome</keyword>
<organism evidence="2 3">
    <name type="scientific">Leptospirillum ferrooxidans (strain C2-3)</name>
    <dbReference type="NCBI Taxonomy" id="1162668"/>
    <lineage>
        <taxon>Bacteria</taxon>
        <taxon>Pseudomonadati</taxon>
        <taxon>Nitrospirota</taxon>
        <taxon>Nitrospiria</taxon>
        <taxon>Nitrospirales</taxon>
        <taxon>Nitrospiraceae</taxon>
        <taxon>Leptospirillum</taxon>
    </lineage>
</organism>
<sequence>MSDKTDSQSSSSHALLFFVAGTLAGAAAVVLFLPEARKKARSLAQETVEGLREGEIRTEMVQTEHQTKKALKAGWEAFINTLTENPPGPSSPPTEE</sequence>
<reference evidence="3" key="2">
    <citation type="submission" date="2012-03" db="EMBL/GenBank/DDBJ databases">
        <title>The complete genome sequence of the pioneer microbe on fresh volcanic deposit, Leptospirillum ferrooxidans strain C2-3.</title>
        <authorList>
            <person name="Fujimura R."/>
            <person name="Sato Y."/>
            <person name="Nishizawa T."/>
            <person name="Nanba K."/>
            <person name="Oshima K."/>
            <person name="Hattori M."/>
            <person name="Kamijo T."/>
            <person name="Ohta H."/>
        </authorList>
    </citation>
    <scope>NUCLEOTIDE SEQUENCE [LARGE SCALE GENOMIC DNA]</scope>
    <source>
        <strain evidence="3">C2-3</strain>
    </source>
</reference>
<dbReference type="RefSeq" id="WP_014448522.1">
    <property type="nucleotide sequence ID" value="NC_017094.1"/>
</dbReference>
<protein>
    <recommendedName>
        <fullName evidence="4">YtxH domain-containing protein</fullName>
    </recommendedName>
</protein>
<dbReference type="AlphaFoldDB" id="I0IL80"/>
<proteinExistence type="predicted"/>
<name>I0IL80_LEPFC</name>
<dbReference type="HOGENOM" id="CLU_2356284_0_0_0"/>
<evidence type="ECO:0000313" key="2">
    <source>
        <dbReference type="EMBL" id="BAM06029.1"/>
    </source>
</evidence>
<dbReference type="STRING" id="1162668.LFE_0307"/>
<accession>I0IL80</accession>
<keyword evidence="1" id="KW-1133">Transmembrane helix</keyword>
<reference evidence="2 3" key="1">
    <citation type="journal article" date="2012" name="J. Bacteriol.">
        <title>Complete Genome Sequence of Leptospirillum ferrooxidans Strain C2-3, Isolated from a Fresh Volcanic Ash Deposit on the Island of Miyake, Japan.</title>
        <authorList>
            <person name="Fujimura R."/>
            <person name="Sato Y."/>
            <person name="Nishizawa T."/>
            <person name="Oshima K."/>
            <person name="Kim S.-W."/>
            <person name="Hattori M."/>
            <person name="Kamijo T."/>
            <person name="Ohta H."/>
        </authorList>
    </citation>
    <scope>NUCLEOTIDE SEQUENCE [LARGE SCALE GENOMIC DNA]</scope>
    <source>
        <strain evidence="2 3">C2-3</strain>
    </source>
</reference>